<dbReference type="FunFam" id="3.30.300.30:FF:000008">
    <property type="entry name" value="2,3-dihydroxybenzoate-AMP ligase"/>
    <property type="match status" value="1"/>
</dbReference>
<dbReference type="PROSITE" id="PS00455">
    <property type="entry name" value="AMP_BINDING"/>
    <property type="match status" value="1"/>
</dbReference>
<dbReference type="InterPro" id="IPR025110">
    <property type="entry name" value="AMP-bd_C"/>
</dbReference>
<dbReference type="PANTHER" id="PTHR43859">
    <property type="entry name" value="ACYL-ACTIVATING ENZYME"/>
    <property type="match status" value="1"/>
</dbReference>
<dbReference type="PANTHER" id="PTHR43859:SF4">
    <property type="entry name" value="BUTANOATE--COA LIGASE AAE1-RELATED"/>
    <property type="match status" value="1"/>
</dbReference>
<dbReference type="RefSeq" id="WP_089651825.1">
    <property type="nucleotide sequence ID" value="NZ_FNIZ01000005.1"/>
</dbReference>
<dbReference type="GO" id="GO:0016874">
    <property type="term" value="F:ligase activity"/>
    <property type="evidence" value="ECO:0007669"/>
    <property type="project" value="UniProtKB-KW"/>
</dbReference>
<dbReference type="Gene3D" id="3.40.50.12780">
    <property type="entry name" value="N-terminal domain of ligase-like"/>
    <property type="match status" value="1"/>
</dbReference>
<accession>A0A1H0JYY1</accession>
<dbReference type="SUPFAM" id="SSF56801">
    <property type="entry name" value="Acetyl-CoA synthetase-like"/>
    <property type="match status" value="1"/>
</dbReference>
<gene>
    <name evidence="7" type="ORF">SAMN05421677_105175</name>
</gene>
<feature type="domain" description="AMP-dependent synthetase/ligase" evidence="5">
    <location>
        <begin position="12"/>
        <end position="380"/>
    </location>
</feature>
<dbReference type="STRING" id="240303.SAMN05421677_105175"/>
<dbReference type="NCBIfam" id="NF004837">
    <property type="entry name" value="PRK06187.1"/>
    <property type="match status" value="1"/>
</dbReference>
<dbReference type="Gene3D" id="3.30.300.30">
    <property type="match status" value="1"/>
</dbReference>
<reference evidence="8" key="1">
    <citation type="submission" date="2016-10" db="EMBL/GenBank/DDBJ databases">
        <authorList>
            <person name="Varghese N."/>
            <person name="Submissions S."/>
        </authorList>
    </citation>
    <scope>NUCLEOTIDE SEQUENCE [LARGE SCALE GENOMIC DNA]</scope>
    <source>
        <strain evidence="8">CGMCC 1.3703</strain>
    </source>
</reference>
<evidence type="ECO:0000256" key="1">
    <source>
        <dbReference type="ARBA" id="ARBA00006432"/>
    </source>
</evidence>
<evidence type="ECO:0000256" key="4">
    <source>
        <dbReference type="ARBA" id="ARBA00023098"/>
    </source>
</evidence>
<dbReference type="InterPro" id="IPR042099">
    <property type="entry name" value="ANL_N_sf"/>
</dbReference>
<organism evidence="7 8">
    <name type="scientific">Halobacillus aidingensis</name>
    <dbReference type="NCBI Taxonomy" id="240303"/>
    <lineage>
        <taxon>Bacteria</taxon>
        <taxon>Bacillati</taxon>
        <taxon>Bacillota</taxon>
        <taxon>Bacilli</taxon>
        <taxon>Bacillales</taxon>
        <taxon>Bacillaceae</taxon>
        <taxon>Halobacillus</taxon>
    </lineage>
</organism>
<dbReference type="Pfam" id="PF00501">
    <property type="entry name" value="AMP-binding"/>
    <property type="match status" value="1"/>
</dbReference>
<dbReference type="AlphaFoldDB" id="A0A1H0JYY1"/>
<dbReference type="InterPro" id="IPR000873">
    <property type="entry name" value="AMP-dep_synth/lig_dom"/>
</dbReference>
<protein>
    <submittedName>
        <fullName evidence="7">Fatty-acyl-CoA synthase</fullName>
    </submittedName>
</protein>
<name>A0A1H0JYY1_HALAD</name>
<feature type="domain" description="AMP-binding enzyme C-terminal" evidence="6">
    <location>
        <begin position="430"/>
        <end position="505"/>
    </location>
</feature>
<keyword evidence="2" id="KW-0436">Ligase</keyword>
<keyword evidence="4" id="KW-0443">Lipid metabolism</keyword>
<keyword evidence="3" id="KW-0276">Fatty acid metabolism</keyword>
<evidence type="ECO:0000259" key="6">
    <source>
        <dbReference type="Pfam" id="PF13193"/>
    </source>
</evidence>
<dbReference type="OrthoDB" id="9803968at2"/>
<evidence type="ECO:0000259" key="5">
    <source>
        <dbReference type="Pfam" id="PF00501"/>
    </source>
</evidence>
<dbReference type="InterPro" id="IPR045851">
    <property type="entry name" value="AMP-bd_C_sf"/>
</dbReference>
<evidence type="ECO:0000313" key="8">
    <source>
        <dbReference type="Proteomes" id="UP000198860"/>
    </source>
</evidence>
<keyword evidence="8" id="KW-1185">Reference proteome</keyword>
<dbReference type="InterPro" id="IPR020845">
    <property type="entry name" value="AMP-binding_CS"/>
</dbReference>
<dbReference type="EMBL" id="FNIZ01000005">
    <property type="protein sequence ID" value="SDO49008.1"/>
    <property type="molecule type" value="Genomic_DNA"/>
</dbReference>
<evidence type="ECO:0000256" key="2">
    <source>
        <dbReference type="ARBA" id="ARBA00022598"/>
    </source>
</evidence>
<dbReference type="Proteomes" id="UP000198860">
    <property type="component" value="Unassembled WGS sequence"/>
</dbReference>
<dbReference type="GO" id="GO:0006631">
    <property type="term" value="P:fatty acid metabolic process"/>
    <property type="evidence" value="ECO:0007669"/>
    <property type="project" value="UniProtKB-KW"/>
</dbReference>
<evidence type="ECO:0000313" key="7">
    <source>
        <dbReference type="EMBL" id="SDO49008.1"/>
    </source>
</evidence>
<comment type="similarity">
    <text evidence="1">Belongs to the ATP-dependent AMP-binding enzyme family.</text>
</comment>
<evidence type="ECO:0000256" key="3">
    <source>
        <dbReference type="ARBA" id="ARBA00022832"/>
    </source>
</evidence>
<proteinExistence type="inferred from homology"/>
<sequence length="524" mass="58733">MHVPLILTEFLDRAVQLYGEKPAIIDEDWTLTYRELNARVNQLSRGLESLGVKKGDKVAYLAPNSTEMLEGFYGVFQLGAVMTPLNTRLKPADYRFILEHSESKVLLVDHTLLPLVQEVVQDLPSIEKVIVHGDPSKEGYESWLSQFSPDRFERVAIEETDIASLLYTSGTTGNPKGVLLSHRSNYLHALSSMHHLRVSDQDTLLHVLPMFHVNGWGSPFYYTANGATQVMLRKTDPQLIVEKVEKHKVSVLHMAPTVLNMVIGAYEEKQPSIDHEVRVVIAGSAPPPAFVRKVEEDLKWKFVQVYGMTEISPLITTSELRSMDVDRPAEERYRLKAKAGYSMIGSQVKVVDELGEEVPSDGTSIGEIVTKSNNVMEGYYKNVEATHEAIRDGWLYTGDMAVVDDGGNIEIVDRKKDVIISGGENISSIEVEATLYEHPSILEAAVVAVPDEKWGEVPHAVVVVKEGETLSEEEVILFCREKLAHFKAPKSVTFIEELPKTASGKIQKVVIRKKFWKDQNRMVN</sequence>
<dbReference type="Pfam" id="PF13193">
    <property type="entry name" value="AMP-binding_C"/>
    <property type="match status" value="1"/>
</dbReference>